<evidence type="ECO:0000256" key="1">
    <source>
        <dbReference type="ARBA" id="ARBA00004651"/>
    </source>
</evidence>
<comment type="subcellular location">
    <subcellularLocation>
        <location evidence="1">Cell membrane</location>
        <topology evidence="1">Multi-pass membrane protein</topology>
    </subcellularLocation>
</comment>
<keyword evidence="12" id="KW-1185">Reference proteome</keyword>
<dbReference type="PANTHER" id="PTHR24221">
    <property type="entry name" value="ATP-BINDING CASSETTE SUB-FAMILY B"/>
    <property type="match status" value="1"/>
</dbReference>
<dbReference type="EMBL" id="FRBX01000007">
    <property type="protein sequence ID" value="SHN14598.1"/>
    <property type="molecule type" value="Genomic_DNA"/>
</dbReference>
<feature type="transmembrane region" description="Helical" evidence="7">
    <location>
        <begin position="12"/>
        <end position="32"/>
    </location>
</feature>
<keyword evidence="2 7" id="KW-0812">Transmembrane</keyword>
<dbReference type="GO" id="GO:0140359">
    <property type="term" value="F:ABC-type transporter activity"/>
    <property type="evidence" value="ECO:0007669"/>
    <property type="project" value="InterPro"/>
</dbReference>
<keyword evidence="5 7" id="KW-1133">Transmembrane helix</keyword>
<evidence type="ECO:0000256" key="4">
    <source>
        <dbReference type="ARBA" id="ARBA00022840"/>
    </source>
</evidence>
<reference evidence="10 13" key="1">
    <citation type="submission" date="2016-11" db="EMBL/GenBank/DDBJ databases">
        <title>Whole genomes of Flavobacteriaceae.</title>
        <authorList>
            <person name="Stine C."/>
            <person name="Li C."/>
            <person name="Tadesse D."/>
        </authorList>
    </citation>
    <scope>NUCLEOTIDE SEQUENCE [LARGE SCALE GENOMIC DNA]</scope>
    <source>
        <strain evidence="10 13">ATCC 19366</strain>
    </source>
</reference>
<dbReference type="Pfam" id="PF00005">
    <property type="entry name" value="ABC_tran"/>
    <property type="match status" value="1"/>
</dbReference>
<dbReference type="Proteomes" id="UP000198431">
    <property type="component" value="Unassembled WGS sequence"/>
</dbReference>
<evidence type="ECO:0000256" key="6">
    <source>
        <dbReference type="ARBA" id="ARBA00023136"/>
    </source>
</evidence>
<evidence type="ECO:0000256" key="2">
    <source>
        <dbReference type="ARBA" id="ARBA00022692"/>
    </source>
</evidence>
<name>A0AB36P773_9FLAO</name>
<dbReference type="GO" id="GO:0016887">
    <property type="term" value="F:ATP hydrolysis activity"/>
    <property type="evidence" value="ECO:0007669"/>
    <property type="project" value="InterPro"/>
</dbReference>
<dbReference type="CDD" id="cd03228">
    <property type="entry name" value="ABCC_MRP_Like"/>
    <property type="match status" value="1"/>
</dbReference>
<dbReference type="GO" id="GO:0015833">
    <property type="term" value="P:peptide transport"/>
    <property type="evidence" value="ECO:0007669"/>
    <property type="project" value="InterPro"/>
</dbReference>
<organism evidence="10 13">
    <name type="scientific">Flavobacterium pectinovorum</name>
    <dbReference type="NCBI Taxonomy" id="29533"/>
    <lineage>
        <taxon>Bacteria</taxon>
        <taxon>Pseudomonadati</taxon>
        <taxon>Bacteroidota</taxon>
        <taxon>Flavobacteriia</taxon>
        <taxon>Flavobacteriales</taxon>
        <taxon>Flavobacteriaceae</taxon>
        <taxon>Flavobacterium</taxon>
    </lineage>
</organism>
<dbReference type="SUPFAM" id="SSF90123">
    <property type="entry name" value="ABC transporter transmembrane region"/>
    <property type="match status" value="1"/>
</dbReference>
<dbReference type="GO" id="GO:0005886">
    <property type="term" value="C:plasma membrane"/>
    <property type="evidence" value="ECO:0007669"/>
    <property type="project" value="UniProtKB-SubCell"/>
</dbReference>
<dbReference type="AlphaFoldDB" id="A0AB36P773"/>
<dbReference type="InterPro" id="IPR005898">
    <property type="entry name" value="Cyc_pep_transpt_SyrD/YojI"/>
</dbReference>
<keyword evidence="6 7" id="KW-0472">Membrane</keyword>
<evidence type="ECO:0000313" key="10">
    <source>
        <dbReference type="EMBL" id="OXB08234.1"/>
    </source>
</evidence>
<feature type="transmembrane region" description="Helical" evidence="7">
    <location>
        <begin position="44"/>
        <end position="63"/>
    </location>
</feature>
<evidence type="ECO:0000259" key="8">
    <source>
        <dbReference type="PROSITE" id="PS50893"/>
    </source>
</evidence>
<dbReference type="InterPro" id="IPR003593">
    <property type="entry name" value="AAA+_ATPase"/>
</dbReference>
<dbReference type="PROSITE" id="PS50929">
    <property type="entry name" value="ABC_TM1F"/>
    <property type="match status" value="1"/>
</dbReference>
<reference evidence="11 12" key="2">
    <citation type="submission" date="2016-11" db="EMBL/GenBank/DDBJ databases">
        <authorList>
            <person name="Varghese N."/>
            <person name="Submissions S."/>
        </authorList>
    </citation>
    <scope>NUCLEOTIDE SEQUENCE [LARGE SCALE GENOMIC DNA]</scope>
    <source>
        <strain evidence="11 12">DSM 6368</strain>
    </source>
</reference>
<feature type="domain" description="ABC transporter" evidence="8">
    <location>
        <begin position="319"/>
        <end position="536"/>
    </location>
</feature>
<comment type="caution">
    <text evidence="10">The sequence shown here is derived from an EMBL/GenBank/DDBJ whole genome shotgun (WGS) entry which is preliminary data.</text>
</comment>
<evidence type="ECO:0000313" key="11">
    <source>
        <dbReference type="EMBL" id="SHN14598.1"/>
    </source>
</evidence>
<dbReference type="PROSITE" id="PS50893">
    <property type="entry name" value="ABC_TRANSPORTER_2"/>
    <property type="match status" value="1"/>
</dbReference>
<accession>A0AB36P773</accession>
<protein>
    <submittedName>
        <fullName evidence="11">ATP-binding cassette transporter</fullName>
    </submittedName>
    <submittedName>
        <fullName evidence="10">Cyclic peptide transporter</fullName>
    </submittedName>
</protein>
<evidence type="ECO:0000256" key="5">
    <source>
        <dbReference type="ARBA" id="ARBA00022989"/>
    </source>
</evidence>
<dbReference type="InterPro" id="IPR027417">
    <property type="entry name" value="P-loop_NTPase"/>
</dbReference>
<dbReference type="GO" id="GO:0005524">
    <property type="term" value="F:ATP binding"/>
    <property type="evidence" value="ECO:0007669"/>
    <property type="project" value="UniProtKB-KW"/>
</dbReference>
<proteinExistence type="predicted"/>
<dbReference type="EMBL" id="MUHB01000001">
    <property type="protein sequence ID" value="OXB08234.1"/>
    <property type="molecule type" value="Genomic_DNA"/>
</dbReference>
<dbReference type="SMART" id="SM00382">
    <property type="entry name" value="AAA"/>
    <property type="match status" value="1"/>
</dbReference>
<evidence type="ECO:0000256" key="7">
    <source>
        <dbReference type="SAM" id="Phobius"/>
    </source>
</evidence>
<dbReference type="NCBIfam" id="TIGR01194">
    <property type="entry name" value="cyc_pep_trnsptr"/>
    <property type="match status" value="1"/>
</dbReference>
<feature type="transmembrane region" description="Helical" evidence="7">
    <location>
        <begin position="144"/>
        <end position="161"/>
    </location>
</feature>
<dbReference type="Proteomes" id="UP000184216">
    <property type="component" value="Unassembled WGS sequence"/>
</dbReference>
<evidence type="ECO:0000259" key="9">
    <source>
        <dbReference type="PROSITE" id="PS50929"/>
    </source>
</evidence>
<feature type="domain" description="ABC transmembrane type-1" evidence="9">
    <location>
        <begin position="9"/>
        <end position="284"/>
    </location>
</feature>
<evidence type="ECO:0000313" key="13">
    <source>
        <dbReference type="Proteomes" id="UP000198431"/>
    </source>
</evidence>
<keyword evidence="4 11" id="KW-0067">ATP-binding</keyword>
<dbReference type="InterPro" id="IPR011527">
    <property type="entry name" value="ABC1_TM_dom"/>
</dbReference>
<evidence type="ECO:0000313" key="12">
    <source>
        <dbReference type="Proteomes" id="UP000184216"/>
    </source>
</evidence>
<dbReference type="GO" id="GO:1904680">
    <property type="term" value="F:peptide transmembrane transporter activity"/>
    <property type="evidence" value="ECO:0007669"/>
    <property type="project" value="InterPro"/>
</dbReference>
<sequence length="539" mass="62405">MIKINLNKILLLIFYSLVNTLLTLGIIYILNIAITDENFKSKNYLVITFFSFIVYSYLLNLFFQKKIIDYTYNFVYDNELFLAKKLQNSSLKQLETLGTERIYGIIEEMRVFIFLPGIMTNTLNSLLMILLCIGYLFILSYKSTLVIVVLIAMIAYVYFLVGKKLSKKLSVLRSQNDFFNKYIHDIIQGFKELKISETRKNNLYNNVSVNRTDAKDLDKFLANNFNAINILSQYGLYVVFGVILFLLPAFGIIQAKEMVSFVTVLLFMSGPLNKLITMQNMYTRTSIAIKRVKSFFKEINANEIEEKKEQSQVIDFENLQFKDCKFEHNPSFGLGPINLSINKGETIFIIGGNGSGKSTFINLLTGLYSPSSGEILLNNTPVQSNTPNYQNLLSVIFTDNYIFSQNYDNYSLKNNNEYISLLKLMELDKVLPDDEESSARRKFSKGQSKRMSMIFAMLEKSPILILDEWAADQDPYFRKYFYEKLIPMFKQQGKTIIAVTHDDAYFQHADRILKFEYGKIIKDISIEKNEFSQAILWNN</sequence>
<dbReference type="RefSeq" id="WP_073397960.1">
    <property type="nucleotide sequence ID" value="NZ_FRBX01000007.1"/>
</dbReference>
<dbReference type="InterPro" id="IPR039421">
    <property type="entry name" value="Type_1_exporter"/>
</dbReference>
<feature type="transmembrane region" description="Helical" evidence="7">
    <location>
        <begin position="111"/>
        <end position="138"/>
    </location>
</feature>
<gene>
    <name evidence="10" type="ORF">B0A72_00305</name>
    <name evidence="11" type="ORF">SAMN05444387_4316</name>
</gene>
<dbReference type="Gene3D" id="1.20.1560.10">
    <property type="entry name" value="ABC transporter type 1, transmembrane domain"/>
    <property type="match status" value="1"/>
</dbReference>
<dbReference type="PANTHER" id="PTHR24221:SF653">
    <property type="entry name" value="TRANSPORT ATP-BINDING PROTEIN CYDC"/>
    <property type="match status" value="1"/>
</dbReference>
<dbReference type="Gene3D" id="3.40.50.300">
    <property type="entry name" value="P-loop containing nucleotide triphosphate hydrolases"/>
    <property type="match status" value="1"/>
</dbReference>
<dbReference type="InterPro" id="IPR003439">
    <property type="entry name" value="ABC_transporter-like_ATP-bd"/>
</dbReference>
<keyword evidence="3" id="KW-0547">Nucleotide-binding</keyword>
<evidence type="ECO:0000256" key="3">
    <source>
        <dbReference type="ARBA" id="ARBA00022741"/>
    </source>
</evidence>
<feature type="transmembrane region" description="Helical" evidence="7">
    <location>
        <begin position="234"/>
        <end position="253"/>
    </location>
</feature>
<dbReference type="SUPFAM" id="SSF52540">
    <property type="entry name" value="P-loop containing nucleoside triphosphate hydrolases"/>
    <property type="match status" value="1"/>
</dbReference>
<dbReference type="InterPro" id="IPR036640">
    <property type="entry name" value="ABC1_TM_sf"/>
</dbReference>
<dbReference type="GO" id="GO:0034040">
    <property type="term" value="F:ATPase-coupled lipid transmembrane transporter activity"/>
    <property type="evidence" value="ECO:0007669"/>
    <property type="project" value="TreeGrafter"/>
</dbReference>